<dbReference type="AlphaFoldDB" id="A0A504YQ38"/>
<protein>
    <submittedName>
        <fullName evidence="2">Uncharacterized protein</fullName>
    </submittedName>
</protein>
<keyword evidence="1" id="KW-0472">Membrane</keyword>
<sequence>MALDHPSPSPPILTYWKRSTEDAIVSNVTSPGMLRKIYWHYYISIGAAQLATVPLSPLHMPAYAKKWKGSFSIINSYDYQATLNVCYQTQVAFSTT</sequence>
<accession>A0A504YQ38</accession>
<keyword evidence="1" id="KW-0812">Transmembrane</keyword>
<organism evidence="2 3">
    <name type="scientific">Fasciola gigantica</name>
    <name type="common">Giant liver fluke</name>
    <dbReference type="NCBI Taxonomy" id="46835"/>
    <lineage>
        <taxon>Eukaryota</taxon>
        <taxon>Metazoa</taxon>
        <taxon>Spiralia</taxon>
        <taxon>Lophotrochozoa</taxon>
        <taxon>Platyhelminthes</taxon>
        <taxon>Trematoda</taxon>
        <taxon>Digenea</taxon>
        <taxon>Plagiorchiida</taxon>
        <taxon>Echinostomata</taxon>
        <taxon>Echinostomatoidea</taxon>
        <taxon>Fasciolidae</taxon>
        <taxon>Fasciola</taxon>
    </lineage>
</organism>
<keyword evidence="1" id="KW-1133">Transmembrane helix</keyword>
<keyword evidence="3" id="KW-1185">Reference proteome</keyword>
<evidence type="ECO:0000256" key="1">
    <source>
        <dbReference type="SAM" id="Phobius"/>
    </source>
</evidence>
<evidence type="ECO:0000313" key="3">
    <source>
        <dbReference type="Proteomes" id="UP000316759"/>
    </source>
</evidence>
<proteinExistence type="predicted"/>
<evidence type="ECO:0000313" key="2">
    <source>
        <dbReference type="EMBL" id="TPP60047.1"/>
    </source>
</evidence>
<dbReference type="EMBL" id="SUNJ01009908">
    <property type="protein sequence ID" value="TPP60047.1"/>
    <property type="molecule type" value="Genomic_DNA"/>
</dbReference>
<gene>
    <name evidence="2" type="ORF">FGIG_04158</name>
</gene>
<dbReference type="Proteomes" id="UP000316759">
    <property type="component" value="Unassembled WGS sequence"/>
</dbReference>
<reference evidence="2 3" key="1">
    <citation type="submission" date="2019-04" db="EMBL/GenBank/DDBJ databases">
        <title>Annotation for the trematode Fasciola gigantica.</title>
        <authorList>
            <person name="Choi Y.-J."/>
        </authorList>
    </citation>
    <scope>NUCLEOTIDE SEQUENCE [LARGE SCALE GENOMIC DNA]</scope>
    <source>
        <strain evidence="2">Uganda_cow_1</strain>
    </source>
</reference>
<feature type="transmembrane region" description="Helical" evidence="1">
    <location>
        <begin position="39"/>
        <end position="58"/>
    </location>
</feature>
<name>A0A504YQ38_FASGI</name>
<comment type="caution">
    <text evidence="2">The sequence shown here is derived from an EMBL/GenBank/DDBJ whole genome shotgun (WGS) entry which is preliminary data.</text>
</comment>